<dbReference type="InterPro" id="IPR013216">
    <property type="entry name" value="Methyltransf_11"/>
</dbReference>
<dbReference type="SUPFAM" id="SSF53335">
    <property type="entry name" value="S-adenosyl-L-methionine-dependent methyltransferases"/>
    <property type="match status" value="1"/>
</dbReference>
<accession>A0A450YLA9</accession>
<dbReference type="Pfam" id="PF03966">
    <property type="entry name" value="Trm112p"/>
    <property type="match status" value="1"/>
</dbReference>
<dbReference type="PANTHER" id="PTHR45445">
    <property type="match status" value="1"/>
</dbReference>
<evidence type="ECO:0000313" key="2">
    <source>
        <dbReference type="EMBL" id="VFK42296.1"/>
    </source>
</evidence>
<dbReference type="Gene3D" id="3.40.50.150">
    <property type="entry name" value="Vaccinia Virus protein VP39"/>
    <property type="match status" value="1"/>
</dbReference>
<sequence>MKKQLLELLICPACLPNEHPLGAETIVEERGDILTGALICAKCKTRFSIQNGIAILDPNRDRREAITNKYETRETVSSYLWTQYGELLNDEKSSHAYSAWAARIRPHAGIALDAGGAVGRVTFEMSAKCDFALGIDNSFAFIEAARQLMNERRITFPLKDEGLLSFDATITAPKEWKSERVEFIVGDALALPLRKGAISSFSSLNLLDKVPSPIRHLQEMNRVTMDKNAQFLLSDPFSWSPEAAEPEQWLGGKREGPYAGKGVDNVIRLLEQGGEKSGTAWRVEERGSVWWKIRTHSNHYELIRSLFIKAST</sequence>
<feature type="domain" description="Methyltransferase type 11" evidence="1">
    <location>
        <begin position="112"/>
        <end position="224"/>
    </location>
</feature>
<dbReference type="PANTHER" id="PTHR45445:SF2">
    <property type="entry name" value="METHYLTRANSFERASE TYPE 11 DOMAIN-CONTAINING PROTEIN"/>
    <property type="match status" value="1"/>
</dbReference>
<evidence type="ECO:0000259" key="1">
    <source>
        <dbReference type="Pfam" id="PF08241"/>
    </source>
</evidence>
<gene>
    <name evidence="2" type="ORF">BECKTC1821E_GA0114239_101817</name>
</gene>
<dbReference type="InterPro" id="IPR005651">
    <property type="entry name" value="Trm112-like"/>
</dbReference>
<proteinExistence type="predicted"/>
<dbReference type="Gene3D" id="2.20.25.10">
    <property type="match status" value="1"/>
</dbReference>
<dbReference type="SUPFAM" id="SSF158997">
    <property type="entry name" value="Trm112p-like"/>
    <property type="match status" value="1"/>
</dbReference>
<dbReference type="InterPro" id="IPR029063">
    <property type="entry name" value="SAM-dependent_MTases_sf"/>
</dbReference>
<protein>
    <submittedName>
        <fullName evidence="2">Uncharacterized conserved protein YbaR, Trm112 family</fullName>
    </submittedName>
</protein>
<dbReference type="GO" id="GO:0008757">
    <property type="term" value="F:S-adenosylmethionine-dependent methyltransferase activity"/>
    <property type="evidence" value="ECO:0007669"/>
    <property type="project" value="InterPro"/>
</dbReference>
<name>A0A450YLA9_9GAMM</name>
<dbReference type="AlphaFoldDB" id="A0A450YLA9"/>
<organism evidence="2">
    <name type="scientific">Candidatus Kentrum sp. TC</name>
    <dbReference type="NCBI Taxonomy" id="2126339"/>
    <lineage>
        <taxon>Bacteria</taxon>
        <taxon>Pseudomonadati</taxon>
        <taxon>Pseudomonadota</taxon>
        <taxon>Gammaproteobacteria</taxon>
        <taxon>Candidatus Kentrum</taxon>
    </lineage>
</organism>
<reference evidence="2" key="1">
    <citation type="submission" date="2019-02" db="EMBL/GenBank/DDBJ databases">
        <authorList>
            <person name="Gruber-Vodicka R. H."/>
            <person name="Seah K. B. B."/>
        </authorList>
    </citation>
    <scope>NUCLEOTIDE SEQUENCE</scope>
    <source>
        <strain evidence="2">BECK_BZ125</strain>
    </source>
</reference>
<dbReference type="Pfam" id="PF08241">
    <property type="entry name" value="Methyltransf_11"/>
    <property type="match status" value="1"/>
</dbReference>
<dbReference type="EMBL" id="CAADFT010000018">
    <property type="protein sequence ID" value="VFK42296.1"/>
    <property type="molecule type" value="Genomic_DNA"/>
</dbReference>